<organism evidence="1 2">
    <name type="scientific">Arthrobacter glacialis</name>
    <dbReference type="NCBI Taxonomy" id="1664"/>
    <lineage>
        <taxon>Bacteria</taxon>
        <taxon>Bacillati</taxon>
        <taxon>Actinomycetota</taxon>
        <taxon>Actinomycetes</taxon>
        <taxon>Micrococcales</taxon>
        <taxon>Micrococcaceae</taxon>
        <taxon>Arthrobacter</taxon>
    </lineage>
</organism>
<name>A0A2S3ZR24_ARTGL</name>
<dbReference type="EMBL" id="PPXC01000025">
    <property type="protein sequence ID" value="POH71685.1"/>
    <property type="molecule type" value="Genomic_DNA"/>
</dbReference>
<reference evidence="1 2" key="1">
    <citation type="submission" date="2018-01" db="EMBL/GenBank/DDBJ databases">
        <title>Arthrobacter sp. nov., from glaciers in China.</title>
        <authorList>
            <person name="Liu Q."/>
            <person name="Xin Y.-H."/>
        </authorList>
    </citation>
    <scope>NUCLEOTIDE SEQUENCE [LARGE SCALE GENOMIC DNA]</scope>
    <source>
        <strain evidence="1 2">HLT2-12-2</strain>
    </source>
</reference>
<dbReference type="Proteomes" id="UP000237061">
    <property type="component" value="Unassembled WGS sequence"/>
</dbReference>
<evidence type="ECO:0000313" key="1">
    <source>
        <dbReference type="EMBL" id="POH71685.1"/>
    </source>
</evidence>
<keyword evidence="2" id="KW-1185">Reference proteome</keyword>
<sequence>MQSTVVFASGSAANLAVGEEDELADGVVVEEGWRLAQPDIAISRAVNPSIPRRDGAVFLARNFQSIPVVAVGGVDGPIVGTLADGAVRQQIEWVFSIANEESNTAELKSNQVPSVSQGVSSTEVFKLSHKPVGFQDSRPWDLDHEHQLMHAPRGNVLRDMIRADNYLHSMSICMAGD</sequence>
<evidence type="ECO:0000313" key="2">
    <source>
        <dbReference type="Proteomes" id="UP000237061"/>
    </source>
</evidence>
<accession>A0A2S3ZR24</accession>
<protein>
    <submittedName>
        <fullName evidence="1">Uncharacterized protein</fullName>
    </submittedName>
</protein>
<comment type="caution">
    <text evidence="1">The sequence shown here is derived from an EMBL/GenBank/DDBJ whole genome shotgun (WGS) entry which is preliminary data.</text>
</comment>
<proteinExistence type="predicted"/>
<gene>
    <name evidence="1" type="ORF">CVS27_19660</name>
</gene>
<dbReference type="AlphaFoldDB" id="A0A2S3ZR24"/>